<comment type="similarity">
    <text evidence="2 9">Belongs to the polyribonucleotide nucleotidyltransferase family.</text>
</comment>
<gene>
    <name evidence="9" type="primary">pnp</name>
    <name evidence="11" type="ORF">B1806_14340</name>
</gene>
<dbReference type="InterPro" id="IPR015848">
    <property type="entry name" value="PNPase_PH_RNA-bd_bac/org-type"/>
</dbReference>
<dbReference type="InterPro" id="IPR004088">
    <property type="entry name" value="KH_dom_type_1"/>
</dbReference>
<keyword evidence="8 9" id="KW-0694">RNA-binding</keyword>
<dbReference type="InterPro" id="IPR004087">
    <property type="entry name" value="KH_dom"/>
</dbReference>
<dbReference type="PIRSF" id="PIRSF005499">
    <property type="entry name" value="PNPase"/>
    <property type="match status" value="1"/>
</dbReference>
<comment type="caution">
    <text evidence="11">The sequence shown here is derived from an EMBL/GenBank/DDBJ whole genome shotgun (WGS) entry which is preliminary data.</text>
</comment>
<dbReference type="SMART" id="SM00316">
    <property type="entry name" value="S1"/>
    <property type="match status" value="1"/>
</dbReference>
<name>A0A4V3USS2_9GAMM</name>
<evidence type="ECO:0000313" key="12">
    <source>
        <dbReference type="Proteomes" id="UP000307749"/>
    </source>
</evidence>
<dbReference type="InterPro" id="IPR012340">
    <property type="entry name" value="NA-bd_OB-fold"/>
</dbReference>
<dbReference type="GO" id="GO:0006402">
    <property type="term" value="P:mRNA catabolic process"/>
    <property type="evidence" value="ECO:0007669"/>
    <property type="project" value="UniProtKB-UniRule"/>
</dbReference>
<evidence type="ECO:0000256" key="8">
    <source>
        <dbReference type="ARBA" id="ARBA00022884"/>
    </source>
</evidence>
<dbReference type="InterPro" id="IPR036612">
    <property type="entry name" value="KH_dom_type_1_sf"/>
</dbReference>
<dbReference type="CDD" id="cd04472">
    <property type="entry name" value="S1_PNPase"/>
    <property type="match status" value="1"/>
</dbReference>
<dbReference type="GO" id="GO:0000175">
    <property type="term" value="F:3'-5'-RNA exonuclease activity"/>
    <property type="evidence" value="ECO:0007669"/>
    <property type="project" value="TreeGrafter"/>
</dbReference>
<dbReference type="GO" id="GO:0005829">
    <property type="term" value="C:cytosol"/>
    <property type="evidence" value="ECO:0007669"/>
    <property type="project" value="UniProtKB-ARBA"/>
</dbReference>
<dbReference type="FunFam" id="3.30.1370.10:FF:000001">
    <property type="entry name" value="Polyribonucleotide nucleotidyltransferase"/>
    <property type="match status" value="1"/>
</dbReference>
<keyword evidence="7 9" id="KW-0460">Magnesium</keyword>
<dbReference type="GO" id="GO:0000287">
    <property type="term" value="F:magnesium ion binding"/>
    <property type="evidence" value="ECO:0007669"/>
    <property type="project" value="UniProtKB-UniRule"/>
</dbReference>
<dbReference type="GO" id="GO:0004654">
    <property type="term" value="F:polyribonucleotide nucleotidyltransferase activity"/>
    <property type="evidence" value="ECO:0007669"/>
    <property type="project" value="UniProtKB-UniRule"/>
</dbReference>
<evidence type="ECO:0000256" key="1">
    <source>
        <dbReference type="ARBA" id="ARBA00004496"/>
    </source>
</evidence>
<sequence>MAKVTKSFQYGNHEVILETGEIARQASGAVMVSMGGTVVLVTAVAASKAREGQDFFPLTVDYQEKFYSAGRIPGGFFKREGRPTEKETLTSRLIDRPVRPLFPDEFKNEVQVIAQVLSLNPEVDGDIAALLGASAALSLSGIPFKGPIGAARVGYVDGKYVLNPTATELKESALDLVVAGTSNAVLMVESEAKLLPEDVMLGAVVFGHQQMQVAIRTIAEMAAEAARPSWNWQPPARNDALAAALKAALGGKLEEAFKVRDKLQRRDAISAIKADVLAALKSEADAKGWAAADLAKEFAELEYRTLRDSVLKTKVRIDGRQLDDIRAISVRVGVLPRTHGSALFTRGETQALVIATLGTARDSQMIDAPEGESKDPFLFHYNFPPFSVGEAGRFGAPKRREIGHGRLAKRGVMAVKPSMEQFPYVLRVVSEITESNGSSSMASVCGSSLAMMDAGVPIKAPVAGIAMGLVKEGDQFVVLSDILGDEDHLGDMDFKVAGTADGISALQMDIKIDGITEEIMRVALAQARRGRLHILGEMAKAISAPRAELSDYAPRLLTMKIHPDKIREVIGKGGAVIRSITEETGTTIDITDDGTVIIASVNRDAAEEAKKRIEMIVSDVEPGRIYVGKVAKLMDFGAFVTILPGKDGLVHVSQISNERVEKVSDKLKEGDIVKVKVLEVDKQGRIRLSIKAVTEEEAQA</sequence>
<dbReference type="PANTHER" id="PTHR11252">
    <property type="entry name" value="POLYRIBONUCLEOTIDE NUCLEOTIDYLTRANSFERASE"/>
    <property type="match status" value="1"/>
</dbReference>
<dbReference type="PROSITE" id="PS50084">
    <property type="entry name" value="KH_TYPE_1"/>
    <property type="match status" value="1"/>
</dbReference>
<dbReference type="NCBIfam" id="TIGR03591">
    <property type="entry name" value="polynuc_phos"/>
    <property type="match status" value="1"/>
</dbReference>
<reference evidence="11 12" key="1">
    <citation type="submission" date="2017-02" db="EMBL/GenBank/DDBJ databases">
        <title>Whole genome sequencing of Metallibacterium scheffleri DSM 24874 (T).</title>
        <authorList>
            <person name="Kumar S."/>
            <person name="Patil P."/>
            <person name="Patil P.B."/>
        </authorList>
    </citation>
    <scope>NUCLEOTIDE SEQUENCE [LARGE SCALE GENOMIC DNA]</scope>
    <source>
        <strain evidence="11 12">DSM 24874</strain>
    </source>
</reference>
<dbReference type="GO" id="GO:0003723">
    <property type="term" value="F:RNA binding"/>
    <property type="evidence" value="ECO:0007669"/>
    <property type="project" value="UniProtKB-UniRule"/>
</dbReference>
<dbReference type="InterPro" id="IPR036345">
    <property type="entry name" value="ExoRNase_PH_dom2_sf"/>
</dbReference>
<dbReference type="Pfam" id="PF03725">
    <property type="entry name" value="RNase_PH_C"/>
    <property type="match status" value="1"/>
</dbReference>
<dbReference type="PANTHER" id="PTHR11252:SF0">
    <property type="entry name" value="POLYRIBONUCLEOTIDE NUCLEOTIDYLTRANSFERASE 1, MITOCHONDRIAL"/>
    <property type="match status" value="1"/>
</dbReference>
<organism evidence="11 12">
    <name type="scientific">Metallibacterium scheffleri</name>
    <dbReference type="NCBI Taxonomy" id="993689"/>
    <lineage>
        <taxon>Bacteria</taxon>
        <taxon>Pseudomonadati</taxon>
        <taxon>Pseudomonadota</taxon>
        <taxon>Gammaproteobacteria</taxon>
        <taxon>Lysobacterales</taxon>
        <taxon>Rhodanobacteraceae</taxon>
        <taxon>Metallibacterium</taxon>
    </lineage>
</organism>
<comment type="function">
    <text evidence="9">Involved in mRNA degradation. Catalyzes the phosphorolysis of single-stranded polyribonucleotides processively in the 3'- to 5'-direction.</text>
</comment>
<dbReference type="FunFam" id="3.30.230.70:FF:000002">
    <property type="entry name" value="Polyribonucleotide nucleotidyltransferase"/>
    <property type="match status" value="1"/>
</dbReference>
<accession>A0A4V3USS2</accession>
<dbReference type="OrthoDB" id="9804305at2"/>
<dbReference type="Gene3D" id="2.40.50.140">
    <property type="entry name" value="Nucleic acid-binding proteins"/>
    <property type="match status" value="1"/>
</dbReference>
<feature type="binding site" evidence="9">
    <location>
        <position position="487"/>
    </location>
    <ligand>
        <name>Mg(2+)</name>
        <dbReference type="ChEBI" id="CHEBI:18420"/>
    </ligand>
</feature>
<dbReference type="EMBL" id="MWQO01000055">
    <property type="protein sequence ID" value="THD07821.1"/>
    <property type="molecule type" value="Genomic_DNA"/>
</dbReference>
<proteinExistence type="inferred from homology"/>
<keyword evidence="6 9" id="KW-0479">Metal-binding</keyword>
<dbReference type="Pfam" id="PF00013">
    <property type="entry name" value="KH_1"/>
    <property type="match status" value="1"/>
</dbReference>
<evidence type="ECO:0000313" key="11">
    <source>
        <dbReference type="EMBL" id="THD07821.1"/>
    </source>
</evidence>
<feature type="binding site" evidence="9">
    <location>
        <position position="493"/>
    </location>
    <ligand>
        <name>Mg(2+)</name>
        <dbReference type="ChEBI" id="CHEBI:18420"/>
    </ligand>
</feature>
<dbReference type="InterPro" id="IPR001247">
    <property type="entry name" value="ExoRNase_PH_dom1"/>
</dbReference>
<keyword evidence="5 9" id="KW-0548">Nucleotidyltransferase</keyword>
<dbReference type="SUPFAM" id="SSF55666">
    <property type="entry name" value="Ribonuclease PH domain 2-like"/>
    <property type="match status" value="2"/>
</dbReference>
<evidence type="ECO:0000256" key="3">
    <source>
        <dbReference type="ARBA" id="ARBA00022490"/>
    </source>
</evidence>
<dbReference type="SMART" id="SM00322">
    <property type="entry name" value="KH"/>
    <property type="match status" value="1"/>
</dbReference>
<evidence type="ECO:0000259" key="10">
    <source>
        <dbReference type="PROSITE" id="PS50126"/>
    </source>
</evidence>
<dbReference type="InterPro" id="IPR027408">
    <property type="entry name" value="PNPase/RNase_PH_dom_sf"/>
</dbReference>
<dbReference type="GO" id="GO:0006396">
    <property type="term" value="P:RNA processing"/>
    <property type="evidence" value="ECO:0007669"/>
    <property type="project" value="InterPro"/>
</dbReference>
<dbReference type="FunFam" id="2.40.50.140:FF:000023">
    <property type="entry name" value="Polyribonucleotide nucleotidyltransferase"/>
    <property type="match status" value="1"/>
</dbReference>
<dbReference type="SUPFAM" id="SSF46915">
    <property type="entry name" value="Polynucleotide phosphorylase/guanosine pentaphosphate synthase (PNPase/GPSI), domain 3"/>
    <property type="match status" value="1"/>
</dbReference>
<dbReference type="Pfam" id="PF01138">
    <property type="entry name" value="RNase_PH"/>
    <property type="match status" value="2"/>
</dbReference>
<comment type="subcellular location">
    <subcellularLocation>
        <location evidence="1 9">Cytoplasm</location>
    </subcellularLocation>
</comment>
<dbReference type="CDD" id="cd02393">
    <property type="entry name" value="KH-I_PNPase"/>
    <property type="match status" value="1"/>
</dbReference>
<dbReference type="RefSeq" id="WP_081128189.1">
    <property type="nucleotide sequence ID" value="NZ_DAHXOC010000054.1"/>
</dbReference>
<dbReference type="InterPro" id="IPR003029">
    <property type="entry name" value="S1_domain"/>
</dbReference>
<evidence type="ECO:0000256" key="9">
    <source>
        <dbReference type="HAMAP-Rule" id="MF_01595"/>
    </source>
</evidence>
<evidence type="ECO:0000256" key="5">
    <source>
        <dbReference type="ARBA" id="ARBA00022695"/>
    </source>
</evidence>
<dbReference type="HAMAP" id="MF_01595">
    <property type="entry name" value="PNPase"/>
    <property type="match status" value="1"/>
</dbReference>
<dbReference type="InterPro" id="IPR020568">
    <property type="entry name" value="Ribosomal_Su5_D2-typ_SF"/>
</dbReference>
<evidence type="ECO:0000256" key="2">
    <source>
        <dbReference type="ARBA" id="ARBA00007404"/>
    </source>
</evidence>
<dbReference type="PROSITE" id="PS50126">
    <property type="entry name" value="S1"/>
    <property type="match status" value="1"/>
</dbReference>
<evidence type="ECO:0000256" key="4">
    <source>
        <dbReference type="ARBA" id="ARBA00022679"/>
    </source>
</evidence>
<dbReference type="InterPro" id="IPR015847">
    <property type="entry name" value="ExoRNase_PH_dom2"/>
</dbReference>
<comment type="catalytic activity">
    <reaction evidence="9">
        <text>RNA(n+1) + phosphate = RNA(n) + a ribonucleoside 5'-diphosphate</text>
        <dbReference type="Rhea" id="RHEA:22096"/>
        <dbReference type="Rhea" id="RHEA-COMP:14527"/>
        <dbReference type="Rhea" id="RHEA-COMP:17342"/>
        <dbReference type="ChEBI" id="CHEBI:43474"/>
        <dbReference type="ChEBI" id="CHEBI:57930"/>
        <dbReference type="ChEBI" id="CHEBI:140395"/>
        <dbReference type="EC" id="2.7.7.8"/>
    </reaction>
</comment>
<dbReference type="SUPFAM" id="SSF54211">
    <property type="entry name" value="Ribosomal protein S5 domain 2-like"/>
    <property type="match status" value="2"/>
</dbReference>
<dbReference type="Gene3D" id="3.30.1370.10">
    <property type="entry name" value="K Homology domain, type 1"/>
    <property type="match status" value="1"/>
</dbReference>
<dbReference type="EC" id="2.7.7.8" evidence="9"/>
<comment type="subunit">
    <text evidence="9">Component of the RNA degradosome, which is a multiprotein complex involved in RNA processing and mRNA degradation.</text>
</comment>
<dbReference type="Gene3D" id="3.30.230.70">
    <property type="entry name" value="GHMP Kinase, N-terminal domain"/>
    <property type="match status" value="2"/>
</dbReference>
<dbReference type="AlphaFoldDB" id="A0A4V3USS2"/>
<dbReference type="InterPro" id="IPR036456">
    <property type="entry name" value="PNPase_PH_RNA-bd_sf"/>
</dbReference>
<dbReference type="SUPFAM" id="SSF54791">
    <property type="entry name" value="Eukaryotic type KH-domain (KH-domain type I)"/>
    <property type="match status" value="1"/>
</dbReference>
<evidence type="ECO:0000256" key="7">
    <source>
        <dbReference type="ARBA" id="ARBA00022842"/>
    </source>
</evidence>
<dbReference type="SUPFAM" id="SSF50249">
    <property type="entry name" value="Nucleic acid-binding proteins"/>
    <property type="match status" value="1"/>
</dbReference>
<feature type="domain" description="S1 motif" evidence="10">
    <location>
        <begin position="623"/>
        <end position="691"/>
    </location>
</feature>
<dbReference type="FunFam" id="3.30.230.70:FF:000001">
    <property type="entry name" value="Polyribonucleotide nucleotidyltransferase"/>
    <property type="match status" value="1"/>
</dbReference>
<evidence type="ECO:0000256" key="6">
    <source>
        <dbReference type="ARBA" id="ARBA00022723"/>
    </source>
</evidence>
<keyword evidence="12" id="KW-1185">Reference proteome</keyword>
<protein>
    <recommendedName>
        <fullName evidence="9">Polyribonucleotide nucleotidyltransferase</fullName>
        <ecNumber evidence="9">2.7.7.8</ecNumber>
    </recommendedName>
    <alternativeName>
        <fullName evidence="9">Polynucleotide phosphorylase</fullName>
        <shortName evidence="9">PNPase</shortName>
    </alternativeName>
</protein>
<dbReference type="InterPro" id="IPR012162">
    <property type="entry name" value="PNPase"/>
</dbReference>
<dbReference type="CDD" id="cd11364">
    <property type="entry name" value="RNase_PH_PNPase_2"/>
    <property type="match status" value="1"/>
</dbReference>
<dbReference type="Pfam" id="PF00575">
    <property type="entry name" value="S1"/>
    <property type="match status" value="1"/>
</dbReference>
<dbReference type="Pfam" id="PF03726">
    <property type="entry name" value="PNPase"/>
    <property type="match status" value="1"/>
</dbReference>
<dbReference type="STRING" id="993689.GCA_002077135_02514"/>
<dbReference type="CDD" id="cd11363">
    <property type="entry name" value="RNase_PH_PNPase_1"/>
    <property type="match status" value="1"/>
</dbReference>
<comment type="cofactor">
    <cofactor evidence="9">
        <name>Mg(2+)</name>
        <dbReference type="ChEBI" id="CHEBI:18420"/>
    </cofactor>
</comment>
<keyword evidence="4 9" id="KW-0808">Transferase</keyword>
<dbReference type="Proteomes" id="UP000307749">
    <property type="component" value="Unassembled WGS sequence"/>
</dbReference>
<dbReference type="NCBIfam" id="NF008805">
    <property type="entry name" value="PRK11824.1"/>
    <property type="match status" value="1"/>
</dbReference>
<keyword evidence="3 9" id="KW-0963">Cytoplasm</keyword>